<evidence type="ECO:0000313" key="4">
    <source>
        <dbReference type="Proteomes" id="UP000489600"/>
    </source>
</evidence>
<dbReference type="InterPro" id="IPR032675">
    <property type="entry name" value="LRR_dom_sf"/>
</dbReference>
<evidence type="ECO:0000313" key="3">
    <source>
        <dbReference type="EMBL" id="VVB06755.1"/>
    </source>
</evidence>
<dbReference type="GO" id="GO:0005829">
    <property type="term" value="C:cytosol"/>
    <property type="evidence" value="ECO:0007669"/>
    <property type="project" value="TreeGrafter"/>
</dbReference>
<dbReference type="Gene3D" id="3.80.10.10">
    <property type="entry name" value="Ribonuclease Inhibitor"/>
    <property type="match status" value="1"/>
</dbReference>
<comment type="caution">
    <text evidence="3">The sequence shown here is derived from an EMBL/GenBank/DDBJ whole genome shotgun (WGS) entry which is preliminary data.</text>
</comment>
<keyword evidence="4" id="KW-1185">Reference proteome</keyword>
<protein>
    <recommendedName>
        <fullName evidence="5">NB-ARC domain-containing protein</fullName>
    </recommendedName>
</protein>
<dbReference type="GO" id="GO:0009749">
    <property type="term" value="P:response to glucose"/>
    <property type="evidence" value="ECO:0007669"/>
    <property type="project" value="TreeGrafter"/>
</dbReference>
<dbReference type="GO" id="GO:0047334">
    <property type="term" value="F:diphosphate-fructose-6-phosphate 1-phosphotransferase activity"/>
    <property type="evidence" value="ECO:0007669"/>
    <property type="project" value="TreeGrafter"/>
</dbReference>
<dbReference type="SUPFAM" id="SSF53784">
    <property type="entry name" value="Phosphofructokinase"/>
    <property type="match status" value="1"/>
</dbReference>
<dbReference type="EMBL" id="CABITT030000006">
    <property type="protein sequence ID" value="VVB06755.1"/>
    <property type="molecule type" value="Genomic_DNA"/>
</dbReference>
<proteinExistence type="predicted"/>
<dbReference type="PANTHER" id="PTHR43650">
    <property type="entry name" value="PYROPHOSPHATE--FRUCTOSE 6-PHOSPHATE 1-PHOSPHOTRANSFERASE"/>
    <property type="match status" value="1"/>
</dbReference>
<keyword evidence="2" id="KW-0324">Glycolysis</keyword>
<dbReference type="AlphaFoldDB" id="A0A565BZB8"/>
<dbReference type="Gene3D" id="3.40.50.450">
    <property type="match status" value="1"/>
</dbReference>
<evidence type="ECO:0000256" key="2">
    <source>
        <dbReference type="ARBA" id="ARBA00023152"/>
    </source>
</evidence>
<evidence type="ECO:0000256" key="1">
    <source>
        <dbReference type="ARBA" id="ARBA00022490"/>
    </source>
</evidence>
<keyword evidence="1" id="KW-0963">Cytoplasm</keyword>
<dbReference type="Proteomes" id="UP000489600">
    <property type="component" value="Unassembled WGS sequence"/>
</dbReference>
<dbReference type="GO" id="GO:0003872">
    <property type="term" value="F:6-phosphofructokinase activity"/>
    <property type="evidence" value="ECO:0007669"/>
    <property type="project" value="InterPro"/>
</dbReference>
<dbReference type="SUPFAM" id="SSF52047">
    <property type="entry name" value="RNI-like"/>
    <property type="match status" value="1"/>
</dbReference>
<evidence type="ECO:0008006" key="5">
    <source>
        <dbReference type="Google" id="ProtNLM"/>
    </source>
</evidence>
<accession>A0A565BZB8</accession>
<dbReference type="GO" id="GO:0015979">
    <property type="term" value="P:photosynthesis"/>
    <property type="evidence" value="ECO:0007669"/>
    <property type="project" value="TreeGrafter"/>
</dbReference>
<name>A0A565BZB8_9BRAS</name>
<organism evidence="3 4">
    <name type="scientific">Arabis nemorensis</name>
    <dbReference type="NCBI Taxonomy" id="586526"/>
    <lineage>
        <taxon>Eukaryota</taxon>
        <taxon>Viridiplantae</taxon>
        <taxon>Streptophyta</taxon>
        <taxon>Embryophyta</taxon>
        <taxon>Tracheophyta</taxon>
        <taxon>Spermatophyta</taxon>
        <taxon>Magnoliopsida</taxon>
        <taxon>eudicotyledons</taxon>
        <taxon>Gunneridae</taxon>
        <taxon>Pentapetalae</taxon>
        <taxon>rosids</taxon>
        <taxon>malvids</taxon>
        <taxon>Brassicales</taxon>
        <taxon>Brassicaceae</taxon>
        <taxon>Arabideae</taxon>
        <taxon>Arabis</taxon>
    </lineage>
</organism>
<dbReference type="PANTHER" id="PTHR43650:SF29">
    <property type="entry name" value="PYROPHOSPHATE--FRUCTOSE 6-PHOSPHATE 1-PHOSPHOTRANSFERASE SUBUNIT BETA 1"/>
    <property type="match status" value="1"/>
</dbReference>
<gene>
    <name evidence="3" type="ORF">ANE_LOCUS17199</name>
</gene>
<sequence length="211" mass="24130">MNDYLQERAKGSTFYGFKGGPACIMKCKYVELNAEYIQPHRNQGGFDMICSGRDKIETPEQIYSEMIGNVMIDASASENAIRYIQALPKLVWLSFYNAYMGPVLCFAQGLKNLKILDIVQMKHLTQVVIEDGAMFELQKLHVRDCRGLESVPKGIENLVNLQELHLSHVSYQLVERIRGERSVDRSRVKHIPTIKHHFRNDDGSFYVSLSS</sequence>
<dbReference type="OrthoDB" id="1713934at2759"/>
<reference evidence="3" key="1">
    <citation type="submission" date="2019-07" db="EMBL/GenBank/DDBJ databases">
        <authorList>
            <person name="Dittberner H."/>
        </authorList>
    </citation>
    <scope>NUCLEOTIDE SEQUENCE [LARGE SCALE GENOMIC DNA]</scope>
</reference>
<dbReference type="InterPro" id="IPR035966">
    <property type="entry name" value="PKF_sf"/>
</dbReference>